<feature type="transmembrane region" description="Helical" evidence="1">
    <location>
        <begin position="113"/>
        <end position="133"/>
    </location>
</feature>
<dbReference type="HOGENOM" id="CLU_1119547_0_0_11"/>
<gene>
    <name evidence="2" type="ordered locus">Srot_0892</name>
</gene>
<feature type="transmembrane region" description="Helical" evidence="1">
    <location>
        <begin position="235"/>
        <end position="262"/>
    </location>
</feature>
<keyword evidence="3" id="KW-1185">Reference proteome</keyword>
<keyword evidence="1" id="KW-0812">Transmembrane</keyword>
<accession>D6ZE89</accession>
<organism evidence="2 3">
    <name type="scientific">Segniliparus rotundus (strain ATCC BAA-972 / CDC 1076 / CIP 108378 / DSM 44985 / JCM 13578)</name>
    <dbReference type="NCBI Taxonomy" id="640132"/>
    <lineage>
        <taxon>Bacteria</taxon>
        <taxon>Bacillati</taxon>
        <taxon>Actinomycetota</taxon>
        <taxon>Actinomycetes</taxon>
        <taxon>Mycobacteriales</taxon>
        <taxon>Segniliparaceae</taxon>
        <taxon>Segniliparus</taxon>
    </lineage>
</organism>
<keyword evidence="1" id="KW-0472">Membrane</keyword>
<dbReference type="Proteomes" id="UP000002247">
    <property type="component" value="Chromosome"/>
</dbReference>
<feature type="transmembrane region" description="Helical" evidence="1">
    <location>
        <begin position="69"/>
        <end position="101"/>
    </location>
</feature>
<proteinExistence type="predicted"/>
<dbReference type="RefSeq" id="WP_013137825.1">
    <property type="nucleotide sequence ID" value="NC_014168.1"/>
</dbReference>
<feature type="transmembrane region" description="Helical" evidence="1">
    <location>
        <begin position="153"/>
        <end position="172"/>
    </location>
</feature>
<dbReference type="EMBL" id="CP001958">
    <property type="protein sequence ID" value="ADG97369.1"/>
    <property type="molecule type" value="Genomic_DNA"/>
</dbReference>
<evidence type="ECO:0000313" key="3">
    <source>
        <dbReference type="Proteomes" id="UP000002247"/>
    </source>
</evidence>
<dbReference type="AlphaFoldDB" id="D6ZE89"/>
<evidence type="ECO:0000313" key="2">
    <source>
        <dbReference type="EMBL" id="ADG97369.1"/>
    </source>
</evidence>
<dbReference type="KEGG" id="srt:Srot_0892"/>
<feature type="transmembrane region" description="Helical" evidence="1">
    <location>
        <begin position="21"/>
        <end position="49"/>
    </location>
</feature>
<protein>
    <submittedName>
        <fullName evidence="2">Uncharacterized protein</fullName>
    </submittedName>
</protein>
<evidence type="ECO:0000256" key="1">
    <source>
        <dbReference type="SAM" id="Phobius"/>
    </source>
</evidence>
<name>D6ZE89_SEGRD</name>
<reference evidence="2 3" key="1">
    <citation type="journal article" date="2010" name="Stand. Genomic Sci.">
        <title>Complete genome sequence of Segniliparus rotundus type strain (CDC 1076).</title>
        <authorList>
            <person name="Sikorski J."/>
            <person name="Lapidus A."/>
            <person name="Copeland A."/>
            <person name="Misra M."/>
            <person name="Glavina Del Rio T."/>
            <person name="Nolan M."/>
            <person name="Lucas S."/>
            <person name="Chen F."/>
            <person name="Tice H."/>
            <person name="Cheng J.F."/>
            <person name="Jando M."/>
            <person name="Schneider S."/>
            <person name="Bruce D."/>
            <person name="Goodwin L."/>
            <person name="Pitluck S."/>
            <person name="Liolios K."/>
            <person name="Mikhailova N."/>
            <person name="Pati A."/>
            <person name="Ivanova N."/>
            <person name="Mavromatis K."/>
            <person name="Chen A."/>
            <person name="Palaniappan K."/>
            <person name="Chertkov O."/>
            <person name="Land M."/>
            <person name="Hauser L."/>
            <person name="Chang Y.J."/>
            <person name="Jeffries C.D."/>
            <person name="Brettin T."/>
            <person name="Detter J.C."/>
            <person name="Han C."/>
            <person name="Rohde M."/>
            <person name="Goker M."/>
            <person name="Bristow J."/>
            <person name="Eisen J.A."/>
            <person name="Markowitz V."/>
            <person name="Hugenholtz P."/>
            <person name="Kyrpides N.C."/>
            <person name="Klenk H.P."/>
        </authorList>
    </citation>
    <scope>NUCLEOTIDE SEQUENCE [LARGE SCALE GENOMIC DNA]</scope>
    <source>
        <strain evidence="3">ATCC BAA-972 / CDC 1076 / CIP 108378 / DSM 44985 / JCM 13578</strain>
    </source>
</reference>
<sequence>MADVLSIVRLRKDWRGWLRELWFPAKLLTGYLAVTTSVTLVLLFFAWLLGGDARYGDHAKTDAADVISWVLIALIFARLIPTALRMVPVILVVVLAVYNVTEPDRKLSIGRKRYGAVLTSLKWVVLALVTLAVRRMVEALITTHAHDHDQYPVKLFVDVGGIVFIALMIGIVGKASSVNRDFALVTPEEKWAGVMRSMSLIDPYLKPPVLRLLRLAPRSVLRLRRTTLNLTSNQVGFASILAVVLLWLPLTVVIWAFLWALIP</sequence>
<keyword evidence="1" id="KW-1133">Transmembrane helix</keyword>